<feature type="transmembrane region" description="Helical" evidence="2">
    <location>
        <begin position="6"/>
        <end position="25"/>
    </location>
</feature>
<keyword evidence="4" id="KW-1185">Reference proteome</keyword>
<name>A0ABT7MIE9_9PSEU</name>
<feature type="region of interest" description="Disordered" evidence="1">
    <location>
        <begin position="34"/>
        <end position="80"/>
    </location>
</feature>
<protein>
    <submittedName>
        <fullName evidence="3">Uncharacterized protein</fullName>
    </submittedName>
</protein>
<gene>
    <name evidence="3" type="ORF">QRT03_30975</name>
</gene>
<dbReference type="RefSeq" id="WP_286057038.1">
    <property type="nucleotide sequence ID" value="NZ_JASVWF010000011.1"/>
</dbReference>
<dbReference type="Proteomes" id="UP001231924">
    <property type="component" value="Unassembled WGS sequence"/>
</dbReference>
<dbReference type="EMBL" id="JASVWF010000011">
    <property type="protein sequence ID" value="MDL5160426.1"/>
    <property type="molecule type" value="Genomic_DNA"/>
</dbReference>
<feature type="compositionally biased region" description="Basic and acidic residues" evidence="1">
    <location>
        <begin position="52"/>
        <end position="69"/>
    </location>
</feature>
<organism evidence="3 4">
    <name type="scientific">Actinomycetospora termitidis</name>
    <dbReference type="NCBI Taxonomy" id="3053470"/>
    <lineage>
        <taxon>Bacteria</taxon>
        <taxon>Bacillati</taxon>
        <taxon>Actinomycetota</taxon>
        <taxon>Actinomycetes</taxon>
        <taxon>Pseudonocardiales</taxon>
        <taxon>Pseudonocardiaceae</taxon>
        <taxon>Actinomycetospora</taxon>
    </lineage>
</organism>
<keyword evidence="2" id="KW-0812">Transmembrane</keyword>
<keyword evidence="2" id="KW-1133">Transmembrane helix</keyword>
<evidence type="ECO:0000313" key="4">
    <source>
        <dbReference type="Proteomes" id="UP001231924"/>
    </source>
</evidence>
<proteinExistence type="predicted"/>
<comment type="caution">
    <text evidence="3">The sequence shown here is derived from an EMBL/GenBank/DDBJ whole genome shotgun (WGS) entry which is preliminary data.</text>
</comment>
<accession>A0ABT7MIE9</accession>
<sequence length="80" mass="8559">MGAVGVVWWWAAGIVAVLVLTGAVTDWRARRRRRHLGLARPTPAGDPPPSGHAEHALDSSPALREEAHRPRQFPGPTGGP</sequence>
<evidence type="ECO:0000256" key="2">
    <source>
        <dbReference type="SAM" id="Phobius"/>
    </source>
</evidence>
<keyword evidence="2" id="KW-0472">Membrane</keyword>
<reference evidence="3 4" key="1">
    <citation type="submission" date="2023-06" db="EMBL/GenBank/DDBJ databases">
        <title>Actinomycetospora Odt1-22.</title>
        <authorList>
            <person name="Supong K."/>
        </authorList>
    </citation>
    <scope>NUCLEOTIDE SEQUENCE [LARGE SCALE GENOMIC DNA]</scope>
    <source>
        <strain evidence="3 4">Odt1-22</strain>
    </source>
</reference>
<evidence type="ECO:0000256" key="1">
    <source>
        <dbReference type="SAM" id="MobiDB-lite"/>
    </source>
</evidence>
<evidence type="ECO:0000313" key="3">
    <source>
        <dbReference type="EMBL" id="MDL5160426.1"/>
    </source>
</evidence>